<proteinExistence type="inferred from homology"/>
<dbReference type="InterPro" id="IPR050319">
    <property type="entry name" value="ABC_transp_ATP-bind"/>
</dbReference>
<dbReference type="PANTHER" id="PTHR43776">
    <property type="entry name" value="TRANSPORT ATP-BINDING PROTEIN"/>
    <property type="match status" value="1"/>
</dbReference>
<protein>
    <submittedName>
        <fullName evidence="7">Dipeptide ABC transporter ATP-binding protein</fullName>
    </submittedName>
</protein>
<keyword evidence="3" id="KW-0547">Nucleotide-binding</keyword>
<feature type="compositionally biased region" description="Acidic residues" evidence="5">
    <location>
        <begin position="405"/>
        <end position="495"/>
    </location>
</feature>
<name>A0ABU2TT08_9ACTN</name>
<sequence length="509" mass="54330">MSIPAQSDGAEDKASGTATLNQDAAPGEVLLKVTGLQKHFPIKKGLLQRQVGAVRAVDGLDFEVRAGETLGVVGESGCGKSTMGRLITRLLEPTAGKVEFEGKDITHLGVSGMRPLRRDVQMIFQDPYSSLNPRHTIGTIVGAPFRLQGVEPEGGIKQEVQRLLSVVGLNPEHYNRYPHEFSGGQRQRIGIARALALKPKLVVADEPVSALDVSVQAQVVNLMDDLQQELGLTYVIIAHDLSVVRHVSDRIAVMYLGKIVELADRDSLYKAPMHPYTKALMSAVPIPDPKRRNVKSERILLKGDVPSPISPPSGCRFHTRCWKATEICRTTEPQLLELKPGQRVACHHPENFEDQAPQDTVLLSDAKEAAELVPDAVLEESAETSAAVAAEVQAEAAAEASTEAAAEETAETTEAAAEEPAEAETAEAAETAAEEPAEAATEEPAEAAEPAAEETPETEAAEAEETPEAESTDTEEPAETASEEPAEAASDETPESSESAKQSKTDGGK</sequence>
<organism evidence="7 8">
    <name type="scientific">Streptomyces gibsoniae</name>
    <dbReference type="NCBI Taxonomy" id="3075529"/>
    <lineage>
        <taxon>Bacteria</taxon>
        <taxon>Bacillati</taxon>
        <taxon>Actinomycetota</taxon>
        <taxon>Actinomycetes</taxon>
        <taxon>Kitasatosporales</taxon>
        <taxon>Streptomycetaceae</taxon>
        <taxon>Streptomyces</taxon>
    </lineage>
</organism>
<dbReference type="Proteomes" id="UP001183809">
    <property type="component" value="Unassembled WGS sequence"/>
</dbReference>
<dbReference type="EMBL" id="JAVREY010000012">
    <property type="protein sequence ID" value="MDT0464089.1"/>
    <property type="molecule type" value="Genomic_DNA"/>
</dbReference>
<evidence type="ECO:0000313" key="7">
    <source>
        <dbReference type="EMBL" id="MDT0464089.1"/>
    </source>
</evidence>
<dbReference type="InterPro" id="IPR013563">
    <property type="entry name" value="Oligopep_ABC_C"/>
</dbReference>
<dbReference type="RefSeq" id="WP_311695101.1">
    <property type="nucleotide sequence ID" value="NZ_JAVREY010000012.1"/>
</dbReference>
<dbReference type="Gene3D" id="3.40.50.300">
    <property type="entry name" value="P-loop containing nucleotide triphosphate hydrolases"/>
    <property type="match status" value="1"/>
</dbReference>
<dbReference type="InterPro" id="IPR003593">
    <property type="entry name" value="AAA+_ATPase"/>
</dbReference>
<dbReference type="PANTHER" id="PTHR43776:SF7">
    <property type="entry name" value="D,D-DIPEPTIDE TRANSPORT ATP-BINDING PROTEIN DDPF-RELATED"/>
    <property type="match status" value="1"/>
</dbReference>
<dbReference type="NCBIfam" id="NF008453">
    <property type="entry name" value="PRK11308.1"/>
    <property type="match status" value="1"/>
</dbReference>
<evidence type="ECO:0000256" key="1">
    <source>
        <dbReference type="ARBA" id="ARBA00005417"/>
    </source>
</evidence>
<dbReference type="InterPro" id="IPR017871">
    <property type="entry name" value="ABC_transporter-like_CS"/>
</dbReference>
<comment type="similarity">
    <text evidence="1">Belongs to the ABC transporter superfamily.</text>
</comment>
<comment type="caution">
    <text evidence="7">The sequence shown here is derived from an EMBL/GenBank/DDBJ whole genome shotgun (WGS) entry which is preliminary data.</text>
</comment>
<dbReference type="CDD" id="cd03257">
    <property type="entry name" value="ABC_NikE_OppD_transporters"/>
    <property type="match status" value="1"/>
</dbReference>
<evidence type="ECO:0000256" key="2">
    <source>
        <dbReference type="ARBA" id="ARBA00022448"/>
    </source>
</evidence>
<feature type="region of interest" description="Disordered" evidence="5">
    <location>
        <begin position="1"/>
        <end position="21"/>
    </location>
</feature>
<accession>A0ABU2TT08</accession>
<keyword evidence="4 7" id="KW-0067">ATP-binding</keyword>
<keyword evidence="2" id="KW-0813">Transport</keyword>
<dbReference type="GO" id="GO:0005524">
    <property type="term" value="F:ATP binding"/>
    <property type="evidence" value="ECO:0007669"/>
    <property type="project" value="UniProtKB-KW"/>
</dbReference>
<dbReference type="InterPro" id="IPR003439">
    <property type="entry name" value="ABC_transporter-like_ATP-bd"/>
</dbReference>
<dbReference type="Pfam" id="PF00005">
    <property type="entry name" value="ABC_tran"/>
    <property type="match status" value="1"/>
</dbReference>
<reference evidence="8" key="1">
    <citation type="submission" date="2023-07" db="EMBL/GenBank/DDBJ databases">
        <title>30 novel species of actinomycetes from the DSMZ collection.</title>
        <authorList>
            <person name="Nouioui I."/>
        </authorList>
    </citation>
    <scope>NUCLEOTIDE SEQUENCE [LARGE SCALE GENOMIC DNA]</scope>
    <source>
        <strain evidence="8">DSM 41699</strain>
    </source>
</reference>
<dbReference type="InterPro" id="IPR027417">
    <property type="entry name" value="P-loop_NTPase"/>
</dbReference>
<dbReference type="SMART" id="SM00382">
    <property type="entry name" value="AAA"/>
    <property type="match status" value="1"/>
</dbReference>
<dbReference type="PROSITE" id="PS50893">
    <property type="entry name" value="ABC_TRANSPORTER_2"/>
    <property type="match status" value="1"/>
</dbReference>
<keyword evidence="8" id="KW-1185">Reference proteome</keyword>
<evidence type="ECO:0000256" key="3">
    <source>
        <dbReference type="ARBA" id="ARBA00022741"/>
    </source>
</evidence>
<evidence type="ECO:0000256" key="4">
    <source>
        <dbReference type="ARBA" id="ARBA00022840"/>
    </source>
</evidence>
<dbReference type="NCBIfam" id="TIGR01727">
    <property type="entry name" value="oligo_HPY"/>
    <property type="match status" value="1"/>
</dbReference>
<dbReference type="SUPFAM" id="SSF52540">
    <property type="entry name" value="P-loop containing nucleoside triphosphate hydrolases"/>
    <property type="match status" value="1"/>
</dbReference>
<feature type="compositionally biased region" description="Low complexity" evidence="5">
    <location>
        <begin position="388"/>
        <end position="404"/>
    </location>
</feature>
<feature type="region of interest" description="Disordered" evidence="5">
    <location>
        <begin position="388"/>
        <end position="509"/>
    </location>
</feature>
<evidence type="ECO:0000256" key="5">
    <source>
        <dbReference type="SAM" id="MobiDB-lite"/>
    </source>
</evidence>
<dbReference type="PROSITE" id="PS00211">
    <property type="entry name" value="ABC_TRANSPORTER_1"/>
    <property type="match status" value="1"/>
</dbReference>
<gene>
    <name evidence="7" type="ORF">RM764_13840</name>
</gene>
<dbReference type="Pfam" id="PF08352">
    <property type="entry name" value="oligo_HPY"/>
    <property type="match status" value="1"/>
</dbReference>
<evidence type="ECO:0000259" key="6">
    <source>
        <dbReference type="PROSITE" id="PS50893"/>
    </source>
</evidence>
<feature type="domain" description="ABC transporter" evidence="6">
    <location>
        <begin position="31"/>
        <end position="281"/>
    </location>
</feature>
<evidence type="ECO:0000313" key="8">
    <source>
        <dbReference type="Proteomes" id="UP001183809"/>
    </source>
</evidence>